<dbReference type="Proteomes" id="UP000664940">
    <property type="component" value="Unassembled WGS sequence"/>
</dbReference>
<organism evidence="4 5">
    <name type="scientific">Phyllostomus discolor</name>
    <name type="common">pale spear-nosed bat</name>
    <dbReference type="NCBI Taxonomy" id="89673"/>
    <lineage>
        <taxon>Eukaryota</taxon>
        <taxon>Metazoa</taxon>
        <taxon>Chordata</taxon>
        <taxon>Craniata</taxon>
        <taxon>Vertebrata</taxon>
        <taxon>Euteleostomi</taxon>
        <taxon>Mammalia</taxon>
        <taxon>Eutheria</taxon>
        <taxon>Laurasiatheria</taxon>
        <taxon>Chiroptera</taxon>
        <taxon>Yangochiroptera</taxon>
        <taxon>Phyllostomidae</taxon>
        <taxon>Phyllostominae</taxon>
        <taxon>Phyllostomus</taxon>
    </lineage>
</organism>
<dbReference type="GO" id="GO:0009306">
    <property type="term" value="P:protein secretion"/>
    <property type="evidence" value="ECO:0007669"/>
    <property type="project" value="TreeGrafter"/>
</dbReference>
<feature type="compositionally biased region" description="Basic and acidic residues" evidence="3">
    <location>
        <begin position="74"/>
        <end position="88"/>
    </location>
</feature>
<reference evidence="4 5" key="1">
    <citation type="journal article" date="2020" name="Nature">
        <title>Six reference-quality genomes reveal evolution of bat adaptations.</title>
        <authorList>
            <person name="Jebb D."/>
            <person name="Huang Z."/>
            <person name="Pippel M."/>
            <person name="Hughes G.M."/>
            <person name="Lavrichenko K."/>
            <person name="Devanna P."/>
            <person name="Winkler S."/>
            <person name="Jermiin L.S."/>
            <person name="Skirmuntt E.C."/>
            <person name="Katzourakis A."/>
            <person name="Burkitt-Gray L."/>
            <person name="Ray D.A."/>
            <person name="Sullivan K.A.M."/>
            <person name="Roscito J.G."/>
            <person name="Kirilenko B.M."/>
            <person name="Davalos L.M."/>
            <person name="Corthals A.P."/>
            <person name="Power M.L."/>
            <person name="Jones G."/>
            <person name="Ransome R.D."/>
            <person name="Dechmann D.K.N."/>
            <person name="Locatelli A.G."/>
            <person name="Puechmaille S.J."/>
            <person name="Fedrigo O."/>
            <person name="Jarvis E.D."/>
            <person name="Hiller M."/>
            <person name="Vernes S.C."/>
            <person name="Myers E.W."/>
            <person name="Teeling E.C."/>
        </authorList>
    </citation>
    <scope>NUCLEOTIDE SEQUENCE [LARGE SCALE GENOMIC DNA]</scope>
    <source>
        <strain evidence="4">Bat1K_MPI-CBG_1</strain>
    </source>
</reference>
<evidence type="ECO:0000256" key="3">
    <source>
        <dbReference type="SAM" id="MobiDB-lite"/>
    </source>
</evidence>
<dbReference type="PANTHER" id="PTHR23158">
    <property type="entry name" value="MELANOMA INHIBITORY ACTIVITY-RELATED"/>
    <property type="match status" value="1"/>
</dbReference>
<dbReference type="GO" id="GO:0006888">
    <property type="term" value="P:endoplasmic reticulum to Golgi vesicle-mediated transport"/>
    <property type="evidence" value="ECO:0007669"/>
    <property type="project" value="TreeGrafter"/>
</dbReference>
<accession>A0A833Z9B8</accession>
<sequence>MLSPQHLVDLAKMVCKNQPPKCSQATDEKPISKALGTDGEQLQKNKPDDLNKHTSYPETSELCLDETMGWKQNTQEKKEEKQRLEHSMARVQWVPQENEDQPVHGSEGDLKGVPRDADLNVSLQSADKGNQETARKLQEQRQINEELTAEMKSLRSEKASLQCENSNLKAEIQQPKLKLLKCSLEMEKKFLEDWRTMNSTYQILNTYRKMARDMNQELRRSTSCYVKEIRYHRERVEEAQMAAECTERKLKAPRRENDHDRQMPAKDKSTSQPFPGGPFAPAAPPTAHRGPEVSGHPLGHRLPRKEQGHACSKSSRIWAHLQV</sequence>
<dbReference type="PANTHER" id="PTHR23158:SF59">
    <property type="match status" value="1"/>
</dbReference>
<evidence type="ECO:0000256" key="1">
    <source>
        <dbReference type="ARBA" id="ARBA00023054"/>
    </source>
</evidence>
<feature type="compositionally biased region" description="Pro residues" evidence="3">
    <location>
        <begin position="275"/>
        <end position="284"/>
    </location>
</feature>
<proteinExistence type="predicted"/>
<evidence type="ECO:0000313" key="5">
    <source>
        <dbReference type="Proteomes" id="UP000664940"/>
    </source>
</evidence>
<dbReference type="AlphaFoldDB" id="A0A833Z9B8"/>
<name>A0A833Z9B8_9CHIR</name>
<comment type="caution">
    <text evidence="4">The sequence shown here is derived from an EMBL/GenBank/DDBJ whole genome shotgun (WGS) entry which is preliminary data.</text>
</comment>
<dbReference type="GO" id="GO:0070971">
    <property type="term" value="C:endoplasmic reticulum exit site"/>
    <property type="evidence" value="ECO:0007669"/>
    <property type="project" value="TreeGrafter"/>
</dbReference>
<dbReference type="EMBL" id="JABVXQ010000010">
    <property type="protein sequence ID" value="KAF6088442.1"/>
    <property type="molecule type" value="Genomic_DNA"/>
</dbReference>
<dbReference type="GO" id="GO:0005789">
    <property type="term" value="C:endoplasmic reticulum membrane"/>
    <property type="evidence" value="ECO:0007669"/>
    <property type="project" value="TreeGrafter"/>
</dbReference>
<feature type="region of interest" description="Disordered" evidence="3">
    <location>
        <begin position="18"/>
        <end position="115"/>
    </location>
</feature>
<dbReference type="GO" id="GO:0035459">
    <property type="term" value="P:vesicle cargo loading"/>
    <property type="evidence" value="ECO:0007669"/>
    <property type="project" value="TreeGrafter"/>
</dbReference>
<evidence type="ECO:0000313" key="4">
    <source>
        <dbReference type="EMBL" id="KAF6088442.1"/>
    </source>
</evidence>
<feature type="coiled-coil region" evidence="2">
    <location>
        <begin position="130"/>
        <end position="171"/>
    </location>
</feature>
<gene>
    <name evidence="4" type="ORF">HJG60_008267</name>
</gene>
<evidence type="ECO:0000256" key="2">
    <source>
        <dbReference type="SAM" id="Coils"/>
    </source>
</evidence>
<feature type="compositionally biased region" description="Basic and acidic residues" evidence="3">
    <location>
        <begin position="41"/>
        <end position="52"/>
    </location>
</feature>
<keyword evidence="1 2" id="KW-0175">Coiled coil</keyword>
<dbReference type="InterPro" id="IPR051500">
    <property type="entry name" value="cTAGE_MIA/OTOR"/>
</dbReference>
<feature type="compositionally biased region" description="Basic and acidic residues" evidence="3">
    <location>
        <begin position="106"/>
        <end position="115"/>
    </location>
</feature>
<protein>
    <submittedName>
        <fullName evidence="4">Uncharacterized protein</fullName>
    </submittedName>
</protein>
<feature type="compositionally biased region" description="Basic and acidic residues" evidence="3">
    <location>
        <begin position="247"/>
        <end position="269"/>
    </location>
</feature>
<feature type="region of interest" description="Disordered" evidence="3">
    <location>
        <begin position="247"/>
        <end position="323"/>
    </location>
</feature>